<dbReference type="PATRIC" id="fig|754477.3.peg.187"/>
<keyword evidence="1" id="KW-0812">Transmembrane</keyword>
<keyword evidence="1" id="KW-0472">Membrane</keyword>
<sequence>MKVNADVIRIYKSVHTWVGIISGMALFIAFYAGSLTIFKDTLTDWATPPIESAEITPLAEMPDFIARIIAAEPEATGTLLVSLDPEVQHTHQVLWMVEDENAGDHDVSANRYYTAHLNTNDELITEEVHPAPVADFIDTLHRVVGLPVDSDPNRWIMGIFSGLYALALVSGLIILLPILVKELFAFRLGRKPKRVWLDAHNVVGVTSLPFHIIMVCTAFVFAYHDLLYGAQNEFIHDGKIREAFFADAPKPVTGQSTNPAEMVSTEKLIATAQALSPNFKPYQIEFTALTTPRASVRIWGHDDKAIAPRHPGGFVAINPYSGEVQSTEYLPGKQSGGMVAVSSFFALHFATYGGSPIRWAYFILGLAGAWLFYTGNLLWLENRRKRQKAKEPDPVQRKDVTILAILTVGVCLGSVCGISLMLATTKWLSGQSIAVFSSFQWVYYLMFFAAIGWSLLRGAARSLVDLLWLATVLTAAIPLSSLIGLIVPATGLWMHTEYNLLLVDAIALLMAGGFATLAKATMRRVYHGEARDSIWAYQPKPIEKTDTLQNPYSIK</sequence>
<name>I1YEM5_METFJ</name>
<evidence type="ECO:0000313" key="2">
    <source>
        <dbReference type="EMBL" id="AFJ01368.1"/>
    </source>
</evidence>
<feature type="transmembrane region" description="Helical" evidence="1">
    <location>
        <begin position="155"/>
        <end position="180"/>
    </location>
</feature>
<dbReference type="OrthoDB" id="9776609at2"/>
<feature type="transmembrane region" description="Helical" evidence="1">
    <location>
        <begin position="17"/>
        <end position="38"/>
    </location>
</feature>
<reference evidence="2 3" key="1">
    <citation type="journal article" date="2012" name="J. Bacteriol.">
        <title>Complete genome sequences of Methylophaga sp. strain JAM1 and Methylophaga sp. strain JAM7.</title>
        <authorList>
            <person name="Villeneuve C."/>
            <person name="Martineau C."/>
            <person name="Mauffrey F."/>
            <person name="Villemur R."/>
        </authorList>
    </citation>
    <scope>NUCLEOTIDE SEQUENCE [LARGE SCALE GENOMIC DNA]</scope>
    <source>
        <strain evidence="2 3">JAM7</strain>
    </source>
</reference>
<dbReference type="KEGG" id="mec:Q7C_187"/>
<organism evidence="2 3">
    <name type="scientific">Methylophaga frappieri (strain ATCC BAA-2434 / DSM 25690 / JAM7)</name>
    <dbReference type="NCBI Taxonomy" id="754477"/>
    <lineage>
        <taxon>Bacteria</taxon>
        <taxon>Pseudomonadati</taxon>
        <taxon>Pseudomonadota</taxon>
        <taxon>Gammaproteobacteria</taxon>
        <taxon>Thiotrichales</taxon>
        <taxon>Piscirickettsiaceae</taxon>
        <taxon>Methylophaga</taxon>
    </lineage>
</organism>
<dbReference type="STRING" id="754477.Q7C_187"/>
<keyword evidence="1" id="KW-1133">Transmembrane helix</keyword>
<proteinExistence type="predicted"/>
<dbReference type="PANTHER" id="PTHR34219">
    <property type="entry name" value="IRON-REGULATED INNER MEMBRANE PROTEIN-RELATED"/>
    <property type="match status" value="1"/>
</dbReference>
<evidence type="ECO:0000256" key="1">
    <source>
        <dbReference type="SAM" id="Phobius"/>
    </source>
</evidence>
<dbReference type="eggNOG" id="COG3182">
    <property type="taxonomic scope" value="Bacteria"/>
</dbReference>
<accession>I1YEM5</accession>
<feature type="transmembrane region" description="Helical" evidence="1">
    <location>
        <begin position="359"/>
        <end position="379"/>
    </location>
</feature>
<protein>
    <submittedName>
        <fullName evidence="2">Putative iron-regulated membrane protein</fullName>
    </submittedName>
</protein>
<dbReference type="Pfam" id="PF03929">
    <property type="entry name" value="PepSY_TM"/>
    <property type="match status" value="1"/>
</dbReference>
<dbReference type="AlphaFoldDB" id="I1YEM5"/>
<dbReference type="Proteomes" id="UP000009145">
    <property type="component" value="Chromosome"/>
</dbReference>
<feature type="transmembrane region" description="Helical" evidence="1">
    <location>
        <begin position="400"/>
        <end position="421"/>
    </location>
</feature>
<keyword evidence="3" id="KW-1185">Reference proteome</keyword>
<feature type="transmembrane region" description="Helical" evidence="1">
    <location>
        <begin position="466"/>
        <end position="486"/>
    </location>
</feature>
<dbReference type="HOGENOM" id="CLU_025664_1_0_6"/>
<dbReference type="PANTHER" id="PTHR34219:SF9">
    <property type="entry name" value="IRON-REGULATED INNER MEMBRANE PROTEIN"/>
    <property type="match status" value="1"/>
</dbReference>
<feature type="transmembrane region" description="Helical" evidence="1">
    <location>
        <begin position="201"/>
        <end position="223"/>
    </location>
</feature>
<dbReference type="EMBL" id="CP003380">
    <property type="protein sequence ID" value="AFJ01368.1"/>
    <property type="molecule type" value="Genomic_DNA"/>
</dbReference>
<dbReference type="InterPro" id="IPR005625">
    <property type="entry name" value="PepSY-ass_TM"/>
</dbReference>
<gene>
    <name evidence="2" type="ordered locus">Q7C_187</name>
</gene>
<feature type="transmembrane region" description="Helical" evidence="1">
    <location>
        <begin position="441"/>
        <end position="459"/>
    </location>
</feature>
<dbReference type="RefSeq" id="WP_014702818.1">
    <property type="nucleotide sequence ID" value="NC_017856.1"/>
</dbReference>
<feature type="transmembrane region" description="Helical" evidence="1">
    <location>
        <begin position="498"/>
        <end position="518"/>
    </location>
</feature>
<evidence type="ECO:0000313" key="3">
    <source>
        <dbReference type="Proteomes" id="UP000009145"/>
    </source>
</evidence>